<name>A0A9P6KDS8_9FUNG</name>
<dbReference type="InterPro" id="IPR006015">
    <property type="entry name" value="Universal_stress_UspA"/>
</dbReference>
<dbReference type="EMBL" id="JAABOA010001648">
    <property type="protein sequence ID" value="KAF9581138.1"/>
    <property type="molecule type" value="Genomic_DNA"/>
</dbReference>
<dbReference type="SUPFAM" id="SSF52402">
    <property type="entry name" value="Adenine nucleotide alpha hydrolases-like"/>
    <property type="match status" value="1"/>
</dbReference>
<reference evidence="3" key="1">
    <citation type="journal article" date="2020" name="Fungal Divers.">
        <title>Resolving the Mortierellaceae phylogeny through synthesis of multi-gene phylogenetics and phylogenomics.</title>
        <authorList>
            <person name="Vandepol N."/>
            <person name="Liber J."/>
            <person name="Desiro A."/>
            <person name="Na H."/>
            <person name="Kennedy M."/>
            <person name="Barry K."/>
            <person name="Grigoriev I.V."/>
            <person name="Miller A.N."/>
            <person name="O'Donnell K."/>
            <person name="Stajich J.E."/>
            <person name="Bonito G."/>
        </authorList>
    </citation>
    <scope>NUCLEOTIDE SEQUENCE</scope>
    <source>
        <strain evidence="3">KOD1015</strain>
    </source>
</reference>
<dbReference type="AlphaFoldDB" id="A0A9P6KDS8"/>
<keyword evidence="4" id="KW-1185">Reference proteome</keyword>
<accession>A0A9P6KDS8</accession>
<feature type="region of interest" description="Disordered" evidence="1">
    <location>
        <begin position="354"/>
        <end position="373"/>
    </location>
</feature>
<feature type="non-terminal residue" evidence="3">
    <location>
        <position position="1"/>
    </location>
</feature>
<dbReference type="CDD" id="cd23659">
    <property type="entry name" value="USP_At3g01520-like"/>
    <property type="match status" value="1"/>
</dbReference>
<evidence type="ECO:0000259" key="2">
    <source>
        <dbReference type="Pfam" id="PF00582"/>
    </source>
</evidence>
<feature type="region of interest" description="Disordered" evidence="1">
    <location>
        <begin position="295"/>
        <end position="329"/>
    </location>
</feature>
<feature type="compositionally biased region" description="Basic and acidic residues" evidence="1">
    <location>
        <begin position="357"/>
        <end position="373"/>
    </location>
</feature>
<dbReference type="PANTHER" id="PTHR47815">
    <property type="entry name" value="UNIVERSAL STRESS PROTEIN A FAMILY PROTEIN C25B2.10"/>
    <property type="match status" value="1"/>
</dbReference>
<sequence>NRGSASSQENSTRLGASKIMNLIRERNQAQGKQINIVVECMAGHVRETIQHMIKMYEPNMLVVGTRGRNAVKGFLMGSISRYCLHHSPIPVIVVRPAEKLNKAKSKAKGIFRRRASSTFLEHPGFLPSSSPPLPGQGQGQSPAEGGRRGSIISVASAQSVGSINSGRAVFGSTTRPKLLTTRSSPELMYSNSFEPMSSPSTSTSLSSPVQSSGAGFRYPGSKKPPLPPSTLSIPPSSFTSMSLSSPTMSMSSPMSISSPMGPASPMTSPTVSTPLSPPEGYLNLRKWVTTEGAMVSSPMSMSPTSSTSSFSIGSPTELADTSSGISSLSGLKKLSGRRSFGKLRNSILMVGAFSLGGRDKSKEKEKGEKEKEK</sequence>
<dbReference type="Pfam" id="PF00582">
    <property type="entry name" value="Usp"/>
    <property type="match status" value="1"/>
</dbReference>
<gene>
    <name evidence="3" type="ORF">BGW38_001955</name>
</gene>
<dbReference type="PRINTS" id="PR01438">
    <property type="entry name" value="UNVRSLSTRESS"/>
</dbReference>
<comment type="caution">
    <text evidence="3">The sequence shown here is derived from an EMBL/GenBank/DDBJ whole genome shotgun (WGS) entry which is preliminary data.</text>
</comment>
<dbReference type="InterPro" id="IPR014729">
    <property type="entry name" value="Rossmann-like_a/b/a_fold"/>
</dbReference>
<evidence type="ECO:0000256" key="1">
    <source>
        <dbReference type="SAM" id="MobiDB-lite"/>
    </source>
</evidence>
<feature type="region of interest" description="Disordered" evidence="1">
    <location>
        <begin position="189"/>
        <end position="275"/>
    </location>
</feature>
<feature type="compositionally biased region" description="Low complexity" evidence="1">
    <location>
        <begin position="229"/>
        <end position="274"/>
    </location>
</feature>
<dbReference type="PANTHER" id="PTHR47815:SF1">
    <property type="entry name" value="UNIVERSAL STRESS PROTEIN A FAMILY PROTEIN C25B2.10"/>
    <property type="match status" value="1"/>
</dbReference>
<dbReference type="Proteomes" id="UP000780801">
    <property type="component" value="Unassembled WGS sequence"/>
</dbReference>
<feature type="compositionally biased region" description="Low complexity" evidence="1">
    <location>
        <begin position="190"/>
        <end position="212"/>
    </location>
</feature>
<evidence type="ECO:0000313" key="4">
    <source>
        <dbReference type="Proteomes" id="UP000780801"/>
    </source>
</evidence>
<feature type="region of interest" description="Disordered" evidence="1">
    <location>
        <begin position="121"/>
        <end position="147"/>
    </location>
</feature>
<protein>
    <recommendedName>
        <fullName evidence="2">UspA domain-containing protein</fullName>
    </recommendedName>
</protein>
<feature type="domain" description="UspA" evidence="2">
    <location>
        <begin position="25"/>
        <end position="95"/>
    </location>
</feature>
<evidence type="ECO:0000313" key="3">
    <source>
        <dbReference type="EMBL" id="KAF9581138.1"/>
    </source>
</evidence>
<proteinExistence type="predicted"/>
<dbReference type="Gene3D" id="3.40.50.620">
    <property type="entry name" value="HUPs"/>
    <property type="match status" value="1"/>
</dbReference>
<dbReference type="OrthoDB" id="843225at2759"/>
<organism evidence="3 4">
    <name type="scientific">Lunasporangiospora selenospora</name>
    <dbReference type="NCBI Taxonomy" id="979761"/>
    <lineage>
        <taxon>Eukaryota</taxon>
        <taxon>Fungi</taxon>
        <taxon>Fungi incertae sedis</taxon>
        <taxon>Mucoromycota</taxon>
        <taxon>Mortierellomycotina</taxon>
        <taxon>Mortierellomycetes</taxon>
        <taxon>Mortierellales</taxon>
        <taxon>Mortierellaceae</taxon>
        <taxon>Lunasporangiospora</taxon>
    </lineage>
</organism>
<dbReference type="InterPro" id="IPR006016">
    <property type="entry name" value="UspA"/>
</dbReference>